<organism evidence="2 3">
    <name type="scientific">Polyplax serrata</name>
    <name type="common">Common mouse louse</name>
    <dbReference type="NCBI Taxonomy" id="468196"/>
    <lineage>
        <taxon>Eukaryota</taxon>
        <taxon>Metazoa</taxon>
        <taxon>Ecdysozoa</taxon>
        <taxon>Arthropoda</taxon>
        <taxon>Hexapoda</taxon>
        <taxon>Insecta</taxon>
        <taxon>Pterygota</taxon>
        <taxon>Neoptera</taxon>
        <taxon>Paraneoptera</taxon>
        <taxon>Psocodea</taxon>
        <taxon>Troctomorpha</taxon>
        <taxon>Phthiraptera</taxon>
        <taxon>Anoplura</taxon>
        <taxon>Polyplacidae</taxon>
        <taxon>Polyplax</taxon>
    </lineage>
</organism>
<accession>A0ABR1AV01</accession>
<evidence type="ECO:0000256" key="1">
    <source>
        <dbReference type="SAM" id="MobiDB-lite"/>
    </source>
</evidence>
<protein>
    <submittedName>
        <fullName evidence="2">Uncharacterized protein</fullName>
    </submittedName>
</protein>
<name>A0ABR1AV01_POLSC</name>
<evidence type="ECO:0000313" key="2">
    <source>
        <dbReference type="EMBL" id="KAK6627775.1"/>
    </source>
</evidence>
<sequence length="96" mass="10997">MQRPEVKGREILRQNETFFGEKFAERDKFIEKIKKGSSCRGGHGRNEEPVGTNRKARGKAKGNSSMTDREKEREKKRGKNFFPEQQVAKSDRGVGV</sequence>
<comment type="caution">
    <text evidence="2">The sequence shown here is derived from an EMBL/GenBank/DDBJ whole genome shotgun (WGS) entry which is preliminary data.</text>
</comment>
<gene>
    <name evidence="2" type="ORF">RUM44_010254</name>
</gene>
<keyword evidence="3" id="KW-1185">Reference proteome</keyword>
<dbReference type="EMBL" id="JAWJWF010000045">
    <property type="protein sequence ID" value="KAK6627775.1"/>
    <property type="molecule type" value="Genomic_DNA"/>
</dbReference>
<dbReference type="Proteomes" id="UP001359485">
    <property type="component" value="Unassembled WGS sequence"/>
</dbReference>
<reference evidence="2 3" key="1">
    <citation type="submission" date="2023-09" db="EMBL/GenBank/DDBJ databases">
        <title>Genomes of two closely related lineages of the louse Polyplax serrata with different host specificities.</title>
        <authorList>
            <person name="Martinu J."/>
            <person name="Tarabai H."/>
            <person name="Stefka J."/>
            <person name="Hypsa V."/>
        </authorList>
    </citation>
    <scope>NUCLEOTIDE SEQUENCE [LARGE SCALE GENOMIC DNA]</scope>
    <source>
        <strain evidence="2">98ZLc_SE</strain>
    </source>
</reference>
<feature type="region of interest" description="Disordered" evidence="1">
    <location>
        <begin position="36"/>
        <end position="96"/>
    </location>
</feature>
<proteinExistence type="predicted"/>
<evidence type="ECO:0000313" key="3">
    <source>
        <dbReference type="Proteomes" id="UP001359485"/>
    </source>
</evidence>